<accession>D7E7M5</accession>
<evidence type="ECO:0000313" key="3">
    <source>
        <dbReference type="Proteomes" id="UP000000391"/>
    </source>
</evidence>
<dbReference type="RefSeq" id="WP_013194664.1">
    <property type="nucleotide sequence ID" value="NC_014253.1"/>
</dbReference>
<name>D7E7M5_METEZ</name>
<dbReference type="AlphaFoldDB" id="D7E7M5"/>
<keyword evidence="3" id="KW-1185">Reference proteome</keyword>
<proteinExistence type="predicted"/>
<evidence type="ECO:0000256" key="1">
    <source>
        <dbReference type="SAM" id="Coils"/>
    </source>
</evidence>
<protein>
    <submittedName>
        <fullName evidence="2">Uncharacterized protein</fullName>
    </submittedName>
</protein>
<gene>
    <name evidence="2" type="ordered locus">Metev_1226</name>
</gene>
<dbReference type="Proteomes" id="UP000000391">
    <property type="component" value="Chromosome"/>
</dbReference>
<dbReference type="HOGENOM" id="CLU_1727244_0_0_2"/>
<dbReference type="EMBL" id="CP002069">
    <property type="protein sequence ID" value="ADI74098.1"/>
    <property type="molecule type" value="Genomic_DNA"/>
</dbReference>
<dbReference type="GeneID" id="9346859"/>
<sequence length="142" mass="16705">MEPKKLMKQITPLIFTRDGGGWMRKVESLDKKYTNGYSLVGPFYNVSKKQWLAPGLYIDCSKSDENGKIRYCCTLVKLNYDSTVKILDQQCNNQSWAVDMWDVIEKHLPEFKSHEVILKEERKQLSDRIREIDEELKNLDDI</sequence>
<feature type="coiled-coil region" evidence="1">
    <location>
        <begin position="115"/>
        <end position="142"/>
    </location>
</feature>
<evidence type="ECO:0000313" key="2">
    <source>
        <dbReference type="EMBL" id="ADI74098.1"/>
    </source>
</evidence>
<keyword evidence="1" id="KW-0175">Coiled coil</keyword>
<dbReference type="KEGG" id="mev:Metev_1226"/>
<reference evidence="2 3" key="1">
    <citation type="submission" date="2010-06" db="EMBL/GenBank/DDBJ databases">
        <title>Complete sequence chromosome of Methanohalobium evestigatum Z-7303.</title>
        <authorList>
            <consortium name="US DOE Joint Genome Institute"/>
            <person name="Lucas S."/>
            <person name="Copeland A."/>
            <person name="Lapidus A."/>
            <person name="Cheng J.-F."/>
            <person name="Bruce D."/>
            <person name="Goodwin L."/>
            <person name="Pitluck S."/>
            <person name="Saunders E."/>
            <person name="Detter J.C."/>
            <person name="Han C."/>
            <person name="Tapia R."/>
            <person name="Land M."/>
            <person name="Hauser L."/>
            <person name="Kyrpides N."/>
            <person name="Mikhailova N."/>
            <person name="Sieprawska-Lupa M."/>
            <person name="Whitman W.B."/>
            <person name="Anderson I."/>
            <person name="Woyke T."/>
        </authorList>
    </citation>
    <scope>NUCLEOTIDE SEQUENCE [LARGE SCALE GENOMIC DNA]</scope>
    <source>
        <strain evidence="3">ATCC BAA-1072 / DSM 3721 / NBRC 107634 / OCM 161 / Z-7303</strain>
    </source>
</reference>
<organism evidence="2 3">
    <name type="scientific">Methanohalobium evestigatum (strain ATCC BAA-1072 / DSM 3721 / NBRC 107634 / OCM 161 / Z-7303)</name>
    <dbReference type="NCBI Taxonomy" id="644295"/>
    <lineage>
        <taxon>Archaea</taxon>
        <taxon>Methanobacteriati</taxon>
        <taxon>Methanobacteriota</taxon>
        <taxon>Stenosarchaea group</taxon>
        <taxon>Methanomicrobia</taxon>
        <taxon>Methanosarcinales</taxon>
        <taxon>Methanosarcinaceae</taxon>
        <taxon>Methanohalobium</taxon>
    </lineage>
</organism>